<accession>A0A6C0JVI6</accession>
<reference evidence="1" key="1">
    <citation type="journal article" date="2020" name="Nature">
        <title>Giant virus diversity and host interactions through global metagenomics.</title>
        <authorList>
            <person name="Schulz F."/>
            <person name="Roux S."/>
            <person name="Paez-Espino D."/>
            <person name="Jungbluth S."/>
            <person name="Walsh D.A."/>
            <person name="Denef V.J."/>
            <person name="McMahon K.D."/>
            <person name="Konstantinidis K.T."/>
            <person name="Eloe-Fadrosh E.A."/>
            <person name="Kyrpides N.C."/>
            <person name="Woyke T."/>
        </authorList>
    </citation>
    <scope>NUCLEOTIDE SEQUENCE</scope>
    <source>
        <strain evidence="1">GVMAG-S-1064190-84</strain>
    </source>
</reference>
<proteinExistence type="predicted"/>
<dbReference type="EMBL" id="MN740699">
    <property type="protein sequence ID" value="QHU08931.1"/>
    <property type="molecule type" value="Genomic_DNA"/>
</dbReference>
<dbReference type="AlphaFoldDB" id="A0A6C0JVI6"/>
<name>A0A6C0JVI6_9ZZZZ</name>
<sequence length="191" mass="21592">MFSVNTLKAASNFCISKGVVSKSYTNINLYRRKGFLYIISVDGPSMLVQRYIDSEQVESSEFSFHNSLVKDLSSKSYFTISDSKLVIADGINVNVPLEQSTMSFEAICRVIPKNISNEPSDFDFRILDKFEKVSKILTIGRPFLSQNGKTGTSIVNFLKTDNVFGVIMPLRLFKENEERVVINVDDMLMLD</sequence>
<evidence type="ECO:0000313" key="1">
    <source>
        <dbReference type="EMBL" id="QHU08931.1"/>
    </source>
</evidence>
<organism evidence="1">
    <name type="scientific">viral metagenome</name>
    <dbReference type="NCBI Taxonomy" id="1070528"/>
    <lineage>
        <taxon>unclassified sequences</taxon>
        <taxon>metagenomes</taxon>
        <taxon>organismal metagenomes</taxon>
    </lineage>
</organism>
<protein>
    <submittedName>
        <fullName evidence="1">Uncharacterized protein</fullName>
    </submittedName>
</protein>